<feature type="region of interest" description="Disordered" evidence="1">
    <location>
        <begin position="54"/>
        <end position="80"/>
    </location>
</feature>
<dbReference type="AlphaFoldDB" id="Q1I8W7"/>
<evidence type="ECO:0000313" key="2">
    <source>
        <dbReference type="EMBL" id="CAK15911.1"/>
    </source>
</evidence>
<protein>
    <submittedName>
        <fullName evidence="2">Uncharacterized protein</fullName>
    </submittedName>
</protein>
<dbReference type="Proteomes" id="UP000000658">
    <property type="component" value="Chromosome"/>
</dbReference>
<gene>
    <name evidence="2" type="ordered locus">PSEEN3145</name>
</gene>
<dbReference type="KEGG" id="pen:PSEEN3145"/>
<reference evidence="2 3" key="1">
    <citation type="journal article" date="2006" name="Nat. Biotechnol.">
        <title>Complete genome sequence of the entomopathogenic and metabolically versatile soil bacterium Pseudomonas entomophila.</title>
        <authorList>
            <person name="Vodovar N."/>
            <person name="Vallenet D."/>
            <person name="Cruveiller S."/>
            <person name="Rouy Z."/>
            <person name="Barbe V."/>
            <person name="Acosta C."/>
            <person name="Cattolico L."/>
            <person name="Jubin C."/>
            <person name="Lajus A."/>
            <person name="Segurens B."/>
            <person name="Vacherie B."/>
            <person name="Wincker P."/>
            <person name="Weissenbach J."/>
            <person name="Lemaitre B."/>
            <person name="Medigue C."/>
            <person name="Boccard F."/>
        </authorList>
    </citation>
    <scope>NUCLEOTIDE SEQUENCE [LARGE SCALE GENOMIC DNA]</scope>
    <source>
        <strain evidence="2 3">L48</strain>
    </source>
</reference>
<dbReference type="HOGENOM" id="CLU_2587017_0_0_6"/>
<evidence type="ECO:0000313" key="3">
    <source>
        <dbReference type="Proteomes" id="UP000000658"/>
    </source>
</evidence>
<proteinExistence type="predicted"/>
<accession>Q1I8W7</accession>
<evidence type="ECO:0000256" key="1">
    <source>
        <dbReference type="SAM" id="MobiDB-lite"/>
    </source>
</evidence>
<sequence>MRILKPPVGSPTGGFAFPGPRKTPIYIEDRFMNYANYCYANTYTWRFSQSRSGQPAASVRSISGGNAAQQPNLTTRRTPR</sequence>
<dbReference type="EMBL" id="CT573326">
    <property type="protein sequence ID" value="CAK15911.1"/>
    <property type="molecule type" value="Genomic_DNA"/>
</dbReference>
<organism evidence="2 3">
    <name type="scientific">Pseudomonas entomophila (strain L48)</name>
    <dbReference type="NCBI Taxonomy" id="384676"/>
    <lineage>
        <taxon>Bacteria</taxon>
        <taxon>Pseudomonadati</taxon>
        <taxon>Pseudomonadota</taxon>
        <taxon>Gammaproteobacteria</taxon>
        <taxon>Pseudomonadales</taxon>
        <taxon>Pseudomonadaceae</taxon>
        <taxon>Pseudomonas</taxon>
    </lineage>
</organism>
<name>Q1I8W7_PSEE4</name>